<feature type="transmembrane region" description="Helical" evidence="1">
    <location>
        <begin position="130"/>
        <end position="148"/>
    </location>
</feature>
<dbReference type="Pfam" id="PF01569">
    <property type="entry name" value="PAP2"/>
    <property type="match status" value="1"/>
</dbReference>
<evidence type="ECO:0000259" key="2">
    <source>
        <dbReference type="SMART" id="SM00014"/>
    </source>
</evidence>
<organism evidence="3 4">
    <name type="scientific">Filobacillus milosensis</name>
    <dbReference type="NCBI Taxonomy" id="94137"/>
    <lineage>
        <taxon>Bacteria</taxon>
        <taxon>Bacillati</taxon>
        <taxon>Bacillota</taxon>
        <taxon>Bacilli</taxon>
        <taxon>Bacillales</taxon>
        <taxon>Bacillaceae</taxon>
        <taxon>Filobacillus</taxon>
    </lineage>
</organism>
<gene>
    <name evidence="3" type="ORF">E3U55_08940</name>
</gene>
<evidence type="ECO:0000313" key="4">
    <source>
        <dbReference type="Proteomes" id="UP000297975"/>
    </source>
</evidence>
<proteinExistence type="predicted"/>
<dbReference type="OrthoDB" id="9789113at2"/>
<dbReference type="EMBL" id="SOPW01000008">
    <property type="protein sequence ID" value="TFB21426.1"/>
    <property type="molecule type" value="Genomic_DNA"/>
</dbReference>
<feature type="transmembrane region" description="Helical" evidence="1">
    <location>
        <begin position="186"/>
        <end position="204"/>
    </location>
</feature>
<accession>A0A4Y8IKD2</accession>
<dbReference type="Proteomes" id="UP000297975">
    <property type="component" value="Unassembled WGS sequence"/>
</dbReference>
<evidence type="ECO:0000313" key="3">
    <source>
        <dbReference type="EMBL" id="TFB21426.1"/>
    </source>
</evidence>
<sequence length="217" mass="24801">MKLKGHLLSAFLIGLVSLIGFSFIAILISAQKIVRFDQALISFIQGFESQTLTSIMKFFTFIGSFPLVLVLFLIVSFILYSVLQSRAEVLLLGTVIIGTQVINQVLKMFFHRARPDFHLLIDVSGYSFPSGHAMSAFSVYGILTFVFWRHIPNRYWRTTIVLLSSIFILIIGTSRIYLGVHYPSDIIGGYFASAIWLTVAIWFFQRYKEKQFEKSFL</sequence>
<reference evidence="3 4" key="1">
    <citation type="submission" date="2019-03" db="EMBL/GenBank/DDBJ databases">
        <authorList>
            <person name="He R.-H."/>
        </authorList>
    </citation>
    <scope>NUCLEOTIDE SEQUENCE [LARGE SCALE GENOMIC DNA]</scope>
    <source>
        <strain evidence="4">SH 714</strain>
    </source>
</reference>
<dbReference type="SMART" id="SM00014">
    <property type="entry name" value="acidPPc"/>
    <property type="match status" value="1"/>
</dbReference>
<feature type="transmembrane region" description="Helical" evidence="1">
    <location>
        <begin position="58"/>
        <end position="82"/>
    </location>
</feature>
<dbReference type="PANTHER" id="PTHR14969">
    <property type="entry name" value="SPHINGOSINE-1-PHOSPHATE PHOSPHOHYDROLASE"/>
    <property type="match status" value="1"/>
</dbReference>
<feature type="transmembrane region" description="Helical" evidence="1">
    <location>
        <begin position="160"/>
        <end position="180"/>
    </location>
</feature>
<dbReference type="RefSeq" id="WP_134340090.1">
    <property type="nucleotide sequence ID" value="NZ_SOPW01000008.1"/>
</dbReference>
<feature type="transmembrane region" description="Helical" evidence="1">
    <location>
        <begin position="89"/>
        <end position="110"/>
    </location>
</feature>
<comment type="caution">
    <text evidence="3">The sequence shown here is derived from an EMBL/GenBank/DDBJ whole genome shotgun (WGS) entry which is preliminary data.</text>
</comment>
<keyword evidence="1" id="KW-0472">Membrane</keyword>
<feature type="domain" description="Phosphatidic acid phosphatase type 2/haloperoxidase" evidence="2">
    <location>
        <begin position="87"/>
        <end position="201"/>
    </location>
</feature>
<dbReference type="InterPro" id="IPR000326">
    <property type="entry name" value="PAP2/HPO"/>
</dbReference>
<dbReference type="AlphaFoldDB" id="A0A4Y8IKD2"/>
<feature type="transmembrane region" description="Helical" evidence="1">
    <location>
        <begin position="7"/>
        <end position="30"/>
    </location>
</feature>
<protein>
    <submittedName>
        <fullName evidence="3">Phosphatase PAP2 family protein</fullName>
    </submittedName>
</protein>
<dbReference type="CDD" id="cd03392">
    <property type="entry name" value="PAP2_like_2"/>
    <property type="match status" value="1"/>
</dbReference>
<name>A0A4Y8IKD2_9BACI</name>
<dbReference type="Gene3D" id="1.20.144.10">
    <property type="entry name" value="Phosphatidic acid phosphatase type 2/haloperoxidase"/>
    <property type="match status" value="2"/>
</dbReference>
<dbReference type="PANTHER" id="PTHR14969:SF13">
    <property type="entry name" value="AT30094P"/>
    <property type="match status" value="1"/>
</dbReference>
<keyword evidence="4" id="KW-1185">Reference proteome</keyword>
<dbReference type="SUPFAM" id="SSF48317">
    <property type="entry name" value="Acid phosphatase/Vanadium-dependent haloperoxidase"/>
    <property type="match status" value="1"/>
</dbReference>
<evidence type="ECO:0000256" key="1">
    <source>
        <dbReference type="SAM" id="Phobius"/>
    </source>
</evidence>
<dbReference type="InterPro" id="IPR036938">
    <property type="entry name" value="PAP2/HPO_sf"/>
</dbReference>
<keyword evidence="1" id="KW-1133">Transmembrane helix</keyword>
<keyword evidence="1" id="KW-0812">Transmembrane</keyword>